<dbReference type="GO" id="GO:0005537">
    <property type="term" value="F:D-mannose binding"/>
    <property type="evidence" value="ECO:0007669"/>
    <property type="project" value="TreeGrafter"/>
</dbReference>
<keyword evidence="5 9" id="KW-1133">Transmembrane helix</keyword>
<dbReference type="SUPFAM" id="SSF49899">
    <property type="entry name" value="Concanavalin A-like lectins/glucanases"/>
    <property type="match status" value="1"/>
</dbReference>
<dbReference type="GO" id="GO:0033116">
    <property type="term" value="C:endoplasmic reticulum-Golgi intermediate compartment membrane"/>
    <property type="evidence" value="ECO:0007669"/>
    <property type="project" value="UniProtKB-SubCell"/>
</dbReference>
<dbReference type="InterPro" id="IPR013320">
    <property type="entry name" value="ConA-like_dom_sf"/>
</dbReference>
<dbReference type="AlphaFoldDB" id="A0A1W0WII8"/>
<sequence length="511" mass="57749">MSFHSINYCLALLLGCLSVCVVVSQTQYKRLEYKYSFKGPYIVLKDNSVPFWDVGGNAIASDDQIRLAPSLKARKGYMWSKNAVNFDWWEVEMSMRVSGSGRVGGDGLGFWYTTERMQEGDAFGGPTTWHGLGVFFDSFDNDGKMNNPYVYVILNDGDKVFDHDADGNVQQLGGCLRDYRNKPFPIKVKVEYYRNVLTVLMSNGLTADEVPELCLRAENVYLPRNAYFGLSAATGGLADDHDVLSFVTNSVHDQSQERSQQISQMERQKLESQFRDYNDKLEVQRQEYLKQHPEKAQQQQTLQQQQAGTAGQFENPQDRALRQIFDGQQFIHLAIQQLHKRIDEIIGRQERTLSAVSSITSGQVTVGQPVAAISQQQQPPQQQAPIQRYEVDSIIRTQQELQTALRDVKNFVADIQGKVIQVQQTQKMQPQQPASYQQAGQPNLSELRDVLNSVRQDTMAILSRPQAMPSCPAQGGITTLWFGVFIVVQTVIFVGYNVFKSSGESKSKKFY</sequence>
<evidence type="ECO:0000256" key="1">
    <source>
        <dbReference type="ARBA" id="ARBA00004151"/>
    </source>
</evidence>
<dbReference type="FunFam" id="2.60.120.200:FF:000028">
    <property type="entry name" value="Blast:Protein ERGIC-53"/>
    <property type="match status" value="1"/>
</dbReference>
<dbReference type="InterPro" id="IPR005052">
    <property type="entry name" value="Lectin_leg"/>
</dbReference>
<dbReference type="GO" id="GO:0000139">
    <property type="term" value="C:Golgi membrane"/>
    <property type="evidence" value="ECO:0007669"/>
    <property type="project" value="TreeGrafter"/>
</dbReference>
<evidence type="ECO:0000313" key="12">
    <source>
        <dbReference type="EMBL" id="OQV14933.1"/>
    </source>
</evidence>
<feature type="compositionally biased region" description="Low complexity" evidence="8">
    <location>
        <begin position="296"/>
        <end position="312"/>
    </location>
</feature>
<dbReference type="PANTHER" id="PTHR12223:SF28">
    <property type="entry name" value="LECTIN, MANNOSE BINDING 1 LIKE"/>
    <property type="match status" value="1"/>
</dbReference>
<dbReference type="GO" id="GO:0030134">
    <property type="term" value="C:COPII-coated ER to Golgi transport vesicle"/>
    <property type="evidence" value="ECO:0007669"/>
    <property type="project" value="TreeGrafter"/>
</dbReference>
<protein>
    <submittedName>
        <fullName evidence="12">Protein ERGIC-53</fullName>
    </submittedName>
</protein>
<evidence type="ECO:0000256" key="2">
    <source>
        <dbReference type="ARBA" id="ARBA00022692"/>
    </source>
</evidence>
<dbReference type="Gene3D" id="2.60.120.200">
    <property type="match status" value="1"/>
</dbReference>
<feature type="signal peptide" evidence="10">
    <location>
        <begin position="1"/>
        <end position="24"/>
    </location>
</feature>
<feature type="domain" description="L-type lectin-like" evidence="11">
    <location>
        <begin position="29"/>
        <end position="251"/>
    </location>
</feature>
<evidence type="ECO:0000313" key="13">
    <source>
        <dbReference type="Proteomes" id="UP000192578"/>
    </source>
</evidence>
<dbReference type="EMBL" id="MTYJ01000096">
    <property type="protein sequence ID" value="OQV14933.1"/>
    <property type="molecule type" value="Genomic_DNA"/>
</dbReference>
<keyword evidence="2 9" id="KW-0812">Transmembrane</keyword>
<evidence type="ECO:0000256" key="4">
    <source>
        <dbReference type="ARBA" id="ARBA00022734"/>
    </source>
</evidence>
<keyword evidence="4" id="KW-0430">Lectin</keyword>
<evidence type="ECO:0000259" key="11">
    <source>
        <dbReference type="PROSITE" id="PS51328"/>
    </source>
</evidence>
<dbReference type="InterPro" id="IPR051136">
    <property type="entry name" value="Intracellular_Lectin-GPT"/>
</dbReference>
<evidence type="ECO:0000256" key="6">
    <source>
        <dbReference type="ARBA" id="ARBA00023136"/>
    </source>
</evidence>
<keyword evidence="13" id="KW-1185">Reference proteome</keyword>
<dbReference type="Pfam" id="PF03388">
    <property type="entry name" value="Lectin_leg-like"/>
    <property type="match status" value="1"/>
</dbReference>
<dbReference type="CDD" id="cd06902">
    <property type="entry name" value="lectin_ERGIC-53_ERGL"/>
    <property type="match status" value="1"/>
</dbReference>
<feature type="chain" id="PRO_5010733511" evidence="10">
    <location>
        <begin position="25"/>
        <end position="511"/>
    </location>
</feature>
<evidence type="ECO:0000256" key="8">
    <source>
        <dbReference type="SAM" id="MobiDB-lite"/>
    </source>
</evidence>
<comment type="caution">
    <text evidence="12">The sequence shown here is derived from an EMBL/GenBank/DDBJ whole genome shotgun (WGS) entry which is preliminary data.</text>
</comment>
<proteinExistence type="predicted"/>
<evidence type="ECO:0000256" key="7">
    <source>
        <dbReference type="ARBA" id="ARBA00023157"/>
    </source>
</evidence>
<evidence type="ECO:0000256" key="3">
    <source>
        <dbReference type="ARBA" id="ARBA00022729"/>
    </source>
</evidence>
<dbReference type="GO" id="GO:0006888">
    <property type="term" value="P:endoplasmic reticulum to Golgi vesicle-mediated transport"/>
    <property type="evidence" value="ECO:0007669"/>
    <property type="project" value="TreeGrafter"/>
</dbReference>
<dbReference type="PANTHER" id="PTHR12223">
    <property type="entry name" value="VESICULAR MANNOSE-BINDING LECTIN"/>
    <property type="match status" value="1"/>
</dbReference>
<evidence type="ECO:0000256" key="5">
    <source>
        <dbReference type="ARBA" id="ARBA00022989"/>
    </source>
</evidence>
<dbReference type="OrthoDB" id="10265193at2759"/>
<organism evidence="12 13">
    <name type="scientific">Hypsibius exemplaris</name>
    <name type="common">Freshwater tardigrade</name>
    <dbReference type="NCBI Taxonomy" id="2072580"/>
    <lineage>
        <taxon>Eukaryota</taxon>
        <taxon>Metazoa</taxon>
        <taxon>Ecdysozoa</taxon>
        <taxon>Tardigrada</taxon>
        <taxon>Eutardigrada</taxon>
        <taxon>Parachela</taxon>
        <taxon>Hypsibioidea</taxon>
        <taxon>Hypsibiidae</taxon>
        <taxon>Hypsibius</taxon>
    </lineage>
</organism>
<evidence type="ECO:0000256" key="10">
    <source>
        <dbReference type="SAM" id="SignalP"/>
    </source>
</evidence>
<keyword evidence="6 9" id="KW-0472">Membrane</keyword>
<evidence type="ECO:0000256" key="9">
    <source>
        <dbReference type="SAM" id="Phobius"/>
    </source>
</evidence>
<dbReference type="PROSITE" id="PS51328">
    <property type="entry name" value="L_LECTIN_LIKE"/>
    <property type="match status" value="1"/>
</dbReference>
<keyword evidence="7" id="KW-1015">Disulfide bond</keyword>
<comment type="subcellular location">
    <subcellularLocation>
        <location evidence="1">Endoplasmic reticulum-Golgi intermediate compartment membrane</location>
        <topology evidence="1">Single-pass type I membrane protein</topology>
    </subcellularLocation>
</comment>
<feature type="transmembrane region" description="Helical" evidence="9">
    <location>
        <begin position="480"/>
        <end position="499"/>
    </location>
</feature>
<reference evidence="13" key="1">
    <citation type="submission" date="2017-01" db="EMBL/GenBank/DDBJ databases">
        <title>Comparative genomics of anhydrobiosis in the tardigrade Hypsibius dujardini.</title>
        <authorList>
            <person name="Yoshida Y."/>
            <person name="Koutsovoulos G."/>
            <person name="Laetsch D."/>
            <person name="Stevens L."/>
            <person name="Kumar S."/>
            <person name="Horikawa D."/>
            <person name="Ishino K."/>
            <person name="Komine S."/>
            <person name="Tomita M."/>
            <person name="Blaxter M."/>
            <person name="Arakawa K."/>
        </authorList>
    </citation>
    <scope>NUCLEOTIDE SEQUENCE [LARGE SCALE GENOMIC DNA]</scope>
    <source>
        <strain evidence="13">Z151</strain>
    </source>
</reference>
<accession>A0A1W0WII8</accession>
<name>A0A1W0WII8_HYPEX</name>
<keyword evidence="3 10" id="KW-0732">Signal</keyword>
<feature type="region of interest" description="Disordered" evidence="8">
    <location>
        <begin position="290"/>
        <end position="313"/>
    </location>
</feature>
<dbReference type="GO" id="GO:0005789">
    <property type="term" value="C:endoplasmic reticulum membrane"/>
    <property type="evidence" value="ECO:0007669"/>
    <property type="project" value="TreeGrafter"/>
</dbReference>
<dbReference type="Proteomes" id="UP000192578">
    <property type="component" value="Unassembled WGS sequence"/>
</dbReference>
<gene>
    <name evidence="12" type="ORF">BV898_10834</name>
</gene>